<name>A0AAV7MLD0_PLEWA</name>
<evidence type="ECO:0000256" key="1">
    <source>
        <dbReference type="SAM" id="MobiDB-lite"/>
    </source>
</evidence>
<dbReference type="EMBL" id="JANPWB010000013">
    <property type="protein sequence ID" value="KAJ1104363.1"/>
    <property type="molecule type" value="Genomic_DNA"/>
</dbReference>
<protein>
    <submittedName>
        <fullName evidence="2">Uncharacterized protein</fullName>
    </submittedName>
</protein>
<dbReference type="Proteomes" id="UP001066276">
    <property type="component" value="Chromosome 9"/>
</dbReference>
<accession>A0AAV7MLD0</accession>
<proteinExistence type="predicted"/>
<sequence length="113" mass="12514">MYSMEIPELNQPKSSNSGLTQGHSPVLAIQSLSVCLLCPPKSSERVRTVRNEHLIIVGSLVATQIPQEELTLQTITFVKIRMGITPPIINDQKMRCLIVRLDVCAVISPQYAD</sequence>
<keyword evidence="3" id="KW-1185">Reference proteome</keyword>
<reference evidence="2" key="1">
    <citation type="journal article" date="2022" name="bioRxiv">
        <title>Sequencing and chromosome-scale assembly of the giantPleurodeles waltlgenome.</title>
        <authorList>
            <person name="Brown T."/>
            <person name="Elewa A."/>
            <person name="Iarovenko S."/>
            <person name="Subramanian E."/>
            <person name="Araus A.J."/>
            <person name="Petzold A."/>
            <person name="Susuki M."/>
            <person name="Suzuki K.-i.T."/>
            <person name="Hayashi T."/>
            <person name="Toyoda A."/>
            <person name="Oliveira C."/>
            <person name="Osipova E."/>
            <person name="Leigh N.D."/>
            <person name="Simon A."/>
            <person name="Yun M.H."/>
        </authorList>
    </citation>
    <scope>NUCLEOTIDE SEQUENCE</scope>
    <source>
        <strain evidence="2">20211129_DDA</strain>
        <tissue evidence="2">Liver</tissue>
    </source>
</reference>
<feature type="region of interest" description="Disordered" evidence="1">
    <location>
        <begin position="1"/>
        <end position="22"/>
    </location>
</feature>
<evidence type="ECO:0000313" key="3">
    <source>
        <dbReference type="Proteomes" id="UP001066276"/>
    </source>
</evidence>
<gene>
    <name evidence="2" type="ORF">NDU88_001775</name>
</gene>
<feature type="compositionally biased region" description="Polar residues" evidence="1">
    <location>
        <begin position="11"/>
        <end position="22"/>
    </location>
</feature>
<dbReference type="AlphaFoldDB" id="A0AAV7MLD0"/>
<organism evidence="2 3">
    <name type="scientific">Pleurodeles waltl</name>
    <name type="common">Iberian ribbed newt</name>
    <dbReference type="NCBI Taxonomy" id="8319"/>
    <lineage>
        <taxon>Eukaryota</taxon>
        <taxon>Metazoa</taxon>
        <taxon>Chordata</taxon>
        <taxon>Craniata</taxon>
        <taxon>Vertebrata</taxon>
        <taxon>Euteleostomi</taxon>
        <taxon>Amphibia</taxon>
        <taxon>Batrachia</taxon>
        <taxon>Caudata</taxon>
        <taxon>Salamandroidea</taxon>
        <taxon>Salamandridae</taxon>
        <taxon>Pleurodelinae</taxon>
        <taxon>Pleurodeles</taxon>
    </lineage>
</organism>
<evidence type="ECO:0000313" key="2">
    <source>
        <dbReference type="EMBL" id="KAJ1104363.1"/>
    </source>
</evidence>
<comment type="caution">
    <text evidence="2">The sequence shown here is derived from an EMBL/GenBank/DDBJ whole genome shotgun (WGS) entry which is preliminary data.</text>
</comment>